<evidence type="ECO:0000313" key="1">
    <source>
        <dbReference type="EMBL" id="JAH64765.1"/>
    </source>
</evidence>
<dbReference type="EMBL" id="GBXM01043812">
    <property type="protein sequence ID" value="JAH64765.1"/>
    <property type="molecule type" value="Transcribed_RNA"/>
</dbReference>
<reference evidence="1" key="2">
    <citation type="journal article" date="2015" name="Fish Shellfish Immunol.">
        <title>Early steps in the European eel (Anguilla anguilla)-Vibrio vulnificus interaction in the gills: Role of the RtxA13 toxin.</title>
        <authorList>
            <person name="Callol A."/>
            <person name="Pajuelo D."/>
            <person name="Ebbesson L."/>
            <person name="Teles M."/>
            <person name="MacKenzie S."/>
            <person name="Amaro C."/>
        </authorList>
    </citation>
    <scope>NUCLEOTIDE SEQUENCE</scope>
</reference>
<protein>
    <submittedName>
        <fullName evidence="1">Uncharacterized protein</fullName>
    </submittedName>
</protein>
<sequence length="32" mass="3600">MKLLLMNCSYVQEITQHITATQAHVIKRGGNT</sequence>
<name>A0A0E9UHQ3_ANGAN</name>
<dbReference type="AlphaFoldDB" id="A0A0E9UHQ3"/>
<proteinExistence type="predicted"/>
<accession>A0A0E9UHQ3</accession>
<reference evidence="1" key="1">
    <citation type="submission" date="2014-11" db="EMBL/GenBank/DDBJ databases">
        <authorList>
            <person name="Amaro Gonzalez C."/>
        </authorList>
    </citation>
    <scope>NUCLEOTIDE SEQUENCE</scope>
</reference>
<organism evidence="1">
    <name type="scientific">Anguilla anguilla</name>
    <name type="common">European freshwater eel</name>
    <name type="synonym">Muraena anguilla</name>
    <dbReference type="NCBI Taxonomy" id="7936"/>
    <lineage>
        <taxon>Eukaryota</taxon>
        <taxon>Metazoa</taxon>
        <taxon>Chordata</taxon>
        <taxon>Craniata</taxon>
        <taxon>Vertebrata</taxon>
        <taxon>Euteleostomi</taxon>
        <taxon>Actinopterygii</taxon>
        <taxon>Neopterygii</taxon>
        <taxon>Teleostei</taxon>
        <taxon>Anguilliformes</taxon>
        <taxon>Anguillidae</taxon>
        <taxon>Anguilla</taxon>
    </lineage>
</organism>